<evidence type="ECO:0000256" key="2">
    <source>
        <dbReference type="ARBA" id="ARBA00023015"/>
    </source>
</evidence>
<dbReference type="PANTHER" id="PTHR46910">
    <property type="entry name" value="TRANSCRIPTION FACTOR PDR1"/>
    <property type="match status" value="1"/>
</dbReference>
<dbReference type="EMBL" id="KB822711">
    <property type="protein sequence ID" value="ETN46375.1"/>
    <property type="molecule type" value="Genomic_DNA"/>
</dbReference>
<protein>
    <recommendedName>
        <fullName evidence="7">Zn(2)-C6 fungal-type domain-containing protein</fullName>
    </recommendedName>
</protein>
<dbReference type="InterPro" id="IPR036864">
    <property type="entry name" value="Zn2-C6_fun-type_DNA-bd_sf"/>
</dbReference>
<feature type="domain" description="Zn(2)-C6 fungal-type" evidence="7">
    <location>
        <begin position="21"/>
        <end position="52"/>
    </location>
</feature>
<dbReference type="PANTHER" id="PTHR46910:SF39">
    <property type="entry name" value="ZN(II)2CYS6 TRANSCRIPTION FACTOR (EUROFUNG)"/>
    <property type="match status" value="1"/>
</dbReference>
<dbReference type="OrthoDB" id="3266505at2759"/>
<dbReference type="Gene3D" id="4.10.240.10">
    <property type="entry name" value="Zn(2)-C6 fungal-type DNA-binding domain"/>
    <property type="match status" value="1"/>
</dbReference>
<keyword evidence="5" id="KW-0539">Nucleus</keyword>
<dbReference type="SMART" id="SM00906">
    <property type="entry name" value="Fungal_trans"/>
    <property type="match status" value="1"/>
</dbReference>
<evidence type="ECO:0000256" key="4">
    <source>
        <dbReference type="ARBA" id="ARBA00023163"/>
    </source>
</evidence>
<evidence type="ECO:0000313" key="8">
    <source>
        <dbReference type="EMBL" id="ETN46375.1"/>
    </source>
</evidence>
<feature type="region of interest" description="Disordered" evidence="6">
    <location>
        <begin position="98"/>
        <end position="131"/>
    </location>
</feature>
<dbReference type="GeneID" id="19967898"/>
<accession>W2SCP8</accession>
<keyword evidence="2" id="KW-0805">Transcription regulation</keyword>
<evidence type="ECO:0000256" key="6">
    <source>
        <dbReference type="SAM" id="MobiDB-lite"/>
    </source>
</evidence>
<dbReference type="Proteomes" id="UP000030752">
    <property type="component" value="Unassembled WGS sequence"/>
</dbReference>
<name>W2SCP8_CYPE1</name>
<feature type="compositionally biased region" description="Polar residues" evidence="6">
    <location>
        <begin position="98"/>
        <end position="120"/>
    </location>
</feature>
<dbReference type="VEuPathDB" id="FungiDB:HMPREF1541_00559"/>
<proteinExistence type="predicted"/>
<dbReference type="GO" id="GO:0008270">
    <property type="term" value="F:zinc ion binding"/>
    <property type="evidence" value="ECO:0007669"/>
    <property type="project" value="InterPro"/>
</dbReference>
<dbReference type="SMART" id="SM00066">
    <property type="entry name" value="GAL4"/>
    <property type="match status" value="1"/>
</dbReference>
<keyword evidence="1" id="KW-0479">Metal-binding</keyword>
<dbReference type="PROSITE" id="PS00463">
    <property type="entry name" value="ZN2_CY6_FUNGAL_1"/>
    <property type="match status" value="1"/>
</dbReference>
<dbReference type="RefSeq" id="XP_008711087.1">
    <property type="nucleotide sequence ID" value="XM_008712865.1"/>
</dbReference>
<evidence type="ECO:0000256" key="5">
    <source>
        <dbReference type="ARBA" id="ARBA00023242"/>
    </source>
</evidence>
<gene>
    <name evidence="8" type="ORF">HMPREF1541_00559</name>
</gene>
<dbReference type="Pfam" id="PF04082">
    <property type="entry name" value="Fungal_trans"/>
    <property type="match status" value="1"/>
</dbReference>
<dbReference type="AlphaFoldDB" id="W2SCP8"/>
<evidence type="ECO:0000259" key="7">
    <source>
        <dbReference type="PROSITE" id="PS50048"/>
    </source>
</evidence>
<keyword evidence="4" id="KW-0804">Transcription</keyword>
<dbReference type="PROSITE" id="PS50048">
    <property type="entry name" value="ZN2_CY6_FUNGAL_2"/>
    <property type="match status" value="1"/>
</dbReference>
<dbReference type="GO" id="GO:0003677">
    <property type="term" value="F:DNA binding"/>
    <property type="evidence" value="ECO:0007669"/>
    <property type="project" value="UniProtKB-KW"/>
</dbReference>
<dbReference type="SUPFAM" id="SSF57701">
    <property type="entry name" value="Zn2/Cys6 DNA-binding domain"/>
    <property type="match status" value="1"/>
</dbReference>
<keyword evidence="9" id="KW-1185">Reference proteome</keyword>
<dbReference type="InterPro" id="IPR001138">
    <property type="entry name" value="Zn2Cys6_DnaBD"/>
</dbReference>
<dbReference type="STRING" id="1220924.W2SCP8"/>
<dbReference type="CDD" id="cd12148">
    <property type="entry name" value="fungal_TF_MHR"/>
    <property type="match status" value="1"/>
</dbReference>
<dbReference type="InterPro" id="IPR050987">
    <property type="entry name" value="AtrR-like"/>
</dbReference>
<reference evidence="8 9" key="1">
    <citation type="submission" date="2013-03" db="EMBL/GenBank/DDBJ databases">
        <title>The Genome Sequence of Phialophora europaea CBS 101466.</title>
        <authorList>
            <consortium name="The Broad Institute Genomics Platform"/>
            <person name="Cuomo C."/>
            <person name="de Hoog S."/>
            <person name="Gorbushina A."/>
            <person name="Walker B."/>
            <person name="Young S.K."/>
            <person name="Zeng Q."/>
            <person name="Gargeya S."/>
            <person name="Fitzgerald M."/>
            <person name="Haas B."/>
            <person name="Abouelleil A."/>
            <person name="Allen A.W."/>
            <person name="Alvarado L."/>
            <person name="Arachchi H.M."/>
            <person name="Berlin A.M."/>
            <person name="Chapman S.B."/>
            <person name="Gainer-Dewar J."/>
            <person name="Goldberg J."/>
            <person name="Griggs A."/>
            <person name="Gujja S."/>
            <person name="Hansen M."/>
            <person name="Howarth C."/>
            <person name="Imamovic A."/>
            <person name="Ireland A."/>
            <person name="Larimer J."/>
            <person name="McCowan C."/>
            <person name="Murphy C."/>
            <person name="Pearson M."/>
            <person name="Poon T.W."/>
            <person name="Priest M."/>
            <person name="Roberts A."/>
            <person name="Saif S."/>
            <person name="Shea T."/>
            <person name="Sisk P."/>
            <person name="Sykes S."/>
            <person name="Wortman J."/>
            <person name="Nusbaum C."/>
            <person name="Birren B."/>
        </authorList>
    </citation>
    <scope>NUCLEOTIDE SEQUENCE [LARGE SCALE GENOMIC DNA]</scope>
    <source>
        <strain evidence="8 9">CBS 101466</strain>
    </source>
</reference>
<keyword evidence="3" id="KW-0238">DNA-binding</keyword>
<dbReference type="CDD" id="cd00067">
    <property type="entry name" value="GAL4"/>
    <property type="match status" value="1"/>
</dbReference>
<feature type="region of interest" description="Disordered" evidence="6">
    <location>
        <begin position="1"/>
        <end position="20"/>
    </location>
</feature>
<organism evidence="8 9">
    <name type="scientific">Cyphellophora europaea (strain CBS 101466)</name>
    <name type="common">Phialophora europaea</name>
    <dbReference type="NCBI Taxonomy" id="1220924"/>
    <lineage>
        <taxon>Eukaryota</taxon>
        <taxon>Fungi</taxon>
        <taxon>Dikarya</taxon>
        <taxon>Ascomycota</taxon>
        <taxon>Pezizomycotina</taxon>
        <taxon>Eurotiomycetes</taxon>
        <taxon>Chaetothyriomycetidae</taxon>
        <taxon>Chaetothyriales</taxon>
        <taxon>Cyphellophoraceae</taxon>
        <taxon>Cyphellophora</taxon>
    </lineage>
</organism>
<dbReference type="GO" id="GO:0000981">
    <property type="term" value="F:DNA-binding transcription factor activity, RNA polymerase II-specific"/>
    <property type="evidence" value="ECO:0007669"/>
    <property type="project" value="InterPro"/>
</dbReference>
<dbReference type="HOGENOM" id="CLU_022493_0_0_1"/>
<evidence type="ECO:0000313" key="9">
    <source>
        <dbReference type="Proteomes" id="UP000030752"/>
    </source>
</evidence>
<evidence type="ECO:0000256" key="3">
    <source>
        <dbReference type="ARBA" id="ARBA00023125"/>
    </source>
</evidence>
<dbReference type="GO" id="GO:0006351">
    <property type="term" value="P:DNA-templated transcription"/>
    <property type="evidence" value="ECO:0007669"/>
    <property type="project" value="InterPro"/>
</dbReference>
<dbReference type="eggNOG" id="ENOG502SJ25">
    <property type="taxonomic scope" value="Eukaryota"/>
</dbReference>
<evidence type="ECO:0000256" key="1">
    <source>
        <dbReference type="ARBA" id="ARBA00022723"/>
    </source>
</evidence>
<dbReference type="Pfam" id="PF00172">
    <property type="entry name" value="Zn_clus"/>
    <property type="match status" value="1"/>
</dbReference>
<dbReference type="InParanoid" id="W2SCP8"/>
<sequence>MGKMTSESGKPAARRNRTAMSCDKCKSRKTKCNNPVPGPCDYCRSIGASCQIDVGKRKQRPYYFVSEEQYKHMAKLIAHHYGPDIDLTTLRTLAAGIDNSSDGSPNQMPTPSIGMSSTKSESIHSGAPDDVVEKQEPQEGVALDDIDSLHEQLGCMLKDSTGEYRYMSAVSGISFNAAVRSLNPGSVSAKLDKDIIPPMKTMSLPPATPDSSAASISQGDIQLPSKPLGYQYVNRYFDEVHCLYWLYSSEQFHTRLENTYASRSATSASWVCSLYSIFALSSQYPSNAEAGIDLRSASEYLTLAKSMVPRVCDEADLDSIRALILLALALQSHCYSTSAYLHVGIATRVAQSLGLHMDKYSLSHGFVEREHARRIWWTLYIFDVELSLRCGKPRATTIEGSKRQAPLPSEQVLNPGPNMPSGYLEVSKNLTQLTELTSQTLYLEPLSGARKLLSPRVTSILSSLQEWANKVPSHLSRTACVAPSHKRSIALLHVRYWSVVILATRPFLLCSVLRQADLDEADKKRCYDELAGICIDAAQNSLNVLKMMGDEGLISSLLQSEFLYILELVQCFLIAFTKTKEENHIRSVRACLTVLKSMDDIGLVQKARPETILQLKELGIVDGDDELGPADNLQDFSQFLMGESGVDVYDM</sequence>
<dbReference type="InterPro" id="IPR007219">
    <property type="entry name" value="XnlR_reg_dom"/>
</dbReference>